<keyword evidence="2" id="KW-1185">Reference proteome</keyword>
<dbReference type="AlphaFoldDB" id="A0A2K8T0B6"/>
<dbReference type="KEGG" id="nfl:COO91_07192"/>
<reference evidence="1 2" key="1">
    <citation type="submission" date="2017-11" db="EMBL/GenBank/DDBJ databases">
        <title>Complete genome of a free-living desiccation-tolerant cyanobacterium and its photosynthetic adaptation to extreme terrestrial habitat.</title>
        <authorList>
            <person name="Shang J."/>
        </authorList>
    </citation>
    <scope>NUCLEOTIDE SEQUENCE [LARGE SCALE GENOMIC DNA]</scope>
    <source>
        <strain evidence="1 2">CCNUN1</strain>
    </source>
</reference>
<name>A0A2K8T0B6_9NOSO</name>
<evidence type="ECO:0000313" key="2">
    <source>
        <dbReference type="Proteomes" id="UP000232003"/>
    </source>
</evidence>
<evidence type="ECO:0000313" key="1">
    <source>
        <dbReference type="EMBL" id="AUB41147.1"/>
    </source>
</evidence>
<sequence>MAFDLDENFQLDIAQMNLKKVHAIIFSLHKPKIPFVVWLLENPKSPLALPGKISLRHHDYIHILLGRGISPQDEAFVIGFTMGNDLKTNQLHLFIYKLFVKFIYPYPYKFSSLDLINFNLGFIYGRNIRIKQINEINFEIYQDEPIGNLRNIFGINPDDIKLIGEY</sequence>
<dbReference type="Proteomes" id="UP000232003">
    <property type="component" value="Chromosome"/>
</dbReference>
<gene>
    <name evidence="1" type="ORF">COO91_07192</name>
</gene>
<dbReference type="OrthoDB" id="571472at2"/>
<accession>A0A2K8T0B6</accession>
<dbReference type="EMBL" id="CP024785">
    <property type="protein sequence ID" value="AUB41147.1"/>
    <property type="molecule type" value="Genomic_DNA"/>
</dbReference>
<organism evidence="1 2">
    <name type="scientific">Nostoc flagelliforme CCNUN1</name>
    <dbReference type="NCBI Taxonomy" id="2038116"/>
    <lineage>
        <taxon>Bacteria</taxon>
        <taxon>Bacillati</taxon>
        <taxon>Cyanobacteriota</taxon>
        <taxon>Cyanophyceae</taxon>
        <taxon>Nostocales</taxon>
        <taxon>Nostocaceae</taxon>
        <taxon>Nostoc</taxon>
    </lineage>
</organism>
<proteinExistence type="predicted"/>
<dbReference type="RefSeq" id="WP_100901640.1">
    <property type="nucleotide sequence ID" value="NZ_CAWNNC010000001.1"/>
</dbReference>
<protein>
    <submittedName>
        <fullName evidence="1">Uncharacterized protein</fullName>
    </submittedName>
</protein>